<comment type="similarity">
    <text evidence="1 3">Belongs to the short-chain dehydrogenases/reductases (SDR) family.</text>
</comment>
<evidence type="ECO:0000256" key="2">
    <source>
        <dbReference type="ARBA" id="ARBA00023002"/>
    </source>
</evidence>
<feature type="domain" description="Ketoreductase" evidence="4">
    <location>
        <begin position="6"/>
        <end position="184"/>
    </location>
</feature>
<dbReference type="InterPro" id="IPR036291">
    <property type="entry name" value="NAD(P)-bd_dom_sf"/>
</dbReference>
<dbReference type="OrthoDB" id="9790266at2"/>
<evidence type="ECO:0000313" key="6">
    <source>
        <dbReference type="Proteomes" id="UP000215181"/>
    </source>
</evidence>
<dbReference type="PRINTS" id="PR00080">
    <property type="entry name" value="SDRFAMILY"/>
</dbReference>
<dbReference type="PANTHER" id="PTHR44196:SF1">
    <property type="entry name" value="DEHYDROGENASE_REDUCTASE SDR FAMILY MEMBER 7B"/>
    <property type="match status" value="1"/>
</dbReference>
<dbReference type="EMBL" id="NOIH01000015">
    <property type="protein sequence ID" value="OYD53327.1"/>
    <property type="molecule type" value="Genomic_DNA"/>
</dbReference>
<dbReference type="GO" id="GO:0016020">
    <property type="term" value="C:membrane"/>
    <property type="evidence" value="ECO:0007669"/>
    <property type="project" value="TreeGrafter"/>
</dbReference>
<dbReference type="GO" id="GO:0016491">
    <property type="term" value="F:oxidoreductase activity"/>
    <property type="evidence" value="ECO:0007669"/>
    <property type="project" value="UniProtKB-KW"/>
</dbReference>
<dbReference type="PRINTS" id="PR00081">
    <property type="entry name" value="GDHRDH"/>
</dbReference>
<keyword evidence="2" id="KW-0560">Oxidoreductase</keyword>
<dbReference type="NCBIfam" id="NF006565">
    <property type="entry name" value="PRK09072.1"/>
    <property type="match status" value="1"/>
</dbReference>
<evidence type="ECO:0000259" key="4">
    <source>
        <dbReference type="SMART" id="SM00822"/>
    </source>
</evidence>
<dbReference type="InterPro" id="IPR057326">
    <property type="entry name" value="KR_dom"/>
</dbReference>
<dbReference type="InterPro" id="IPR020904">
    <property type="entry name" value="Sc_DH/Rdtase_CS"/>
</dbReference>
<keyword evidence="6" id="KW-1185">Reference proteome</keyword>
<dbReference type="PANTHER" id="PTHR44196">
    <property type="entry name" value="DEHYDROGENASE/REDUCTASE SDR FAMILY MEMBER 7B"/>
    <property type="match status" value="1"/>
</dbReference>
<dbReference type="CDD" id="cd05233">
    <property type="entry name" value="SDR_c"/>
    <property type="match status" value="1"/>
</dbReference>
<dbReference type="AlphaFoldDB" id="A0A235EXN8"/>
<proteinExistence type="inferred from homology"/>
<evidence type="ECO:0000313" key="5">
    <source>
        <dbReference type="EMBL" id="OYD53327.1"/>
    </source>
</evidence>
<name>A0A235EXN8_9RHOO</name>
<reference evidence="5 6" key="1">
    <citation type="submission" date="2017-07" db="EMBL/GenBank/DDBJ databases">
        <title>Thauera sp. KNDSS-Mac4 genome sequence and assembly.</title>
        <authorList>
            <person name="Mayilraj S."/>
        </authorList>
    </citation>
    <scope>NUCLEOTIDE SEQUENCE [LARGE SCALE GENOMIC DNA]</scope>
    <source>
        <strain evidence="5 6">KNDSS-Mac4</strain>
    </source>
</reference>
<sequence length="270" mass="27872">MLLTDARVVLTGATGGLGEALARKLAKGGASLLLTARDPARLERLACSVNGPCSVLATDLTATDGVDRLAAAARHFGANVLVNNAGIGGFGLFEEQGWGEVERILTTNLAVPVRLTQALLPSLRTQPAAVVVNIGSAFGSIPFAGFAAYSAAKAGLRAFSQALRRELADTGVRVVHVAPRAIDTALNSLAVRQLNAELGNASDAPEEVAGVVLAAIEDGCAERVVGQPERLFAWLNGCAPALVDRGLRGKLATIKRHAGDRTIAAELIQS</sequence>
<dbReference type="Pfam" id="PF00106">
    <property type="entry name" value="adh_short"/>
    <property type="match status" value="1"/>
</dbReference>
<comment type="caution">
    <text evidence="5">The sequence shown here is derived from an EMBL/GenBank/DDBJ whole genome shotgun (WGS) entry which is preliminary data.</text>
</comment>
<organism evidence="5 6">
    <name type="scientific">Thauera propionica</name>
    <dbReference type="NCBI Taxonomy" id="2019431"/>
    <lineage>
        <taxon>Bacteria</taxon>
        <taxon>Pseudomonadati</taxon>
        <taxon>Pseudomonadota</taxon>
        <taxon>Betaproteobacteria</taxon>
        <taxon>Rhodocyclales</taxon>
        <taxon>Zoogloeaceae</taxon>
        <taxon>Thauera</taxon>
    </lineage>
</organism>
<evidence type="ECO:0000256" key="1">
    <source>
        <dbReference type="ARBA" id="ARBA00006484"/>
    </source>
</evidence>
<dbReference type="Proteomes" id="UP000215181">
    <property type="component" value="Unassembled WGS sequence"/>
</dbReference>
<dbReference type="PROSITE" id="PS00061">
    <property type="entry name" value="ADH_SHORT"/>
    <property type="match status" value="1"/>
</dbReference>
<dbReference type="InterPro" id="IPR002347">
    <property type="entry name" value="SDR_fam"/>
</dbReference>
<gene>
    <name evidence="5" type="ORF">CGK74_14055</name>
</gene>
<protein>
    <submittedName>
        <fullName evidence="5">Short chain dehydrogenase</fullName>
    </submittedName>
</protein>
<dbReference type="SMART" id="SM00822">
    <property type="entry name" value="PKS_KR"/>
    <property type="match status" value="1"/>
</dbReference>
<dbReference type="Gene3D" id="3.40.50.720">
    <property type="entry name" value="NAD(P)-binding Rossmann-like Domain"/>
    <property type="match status" value="1"/>
</dbReference>
<accession>A0A235EXN8</accession>
<dbReference type="SUPFAM" id="SSF51735">
    <property type="entry name" value="NAD(P)-binding Rossmann-fold domains"/>
    <property type="match status" value="1"/>
</dbReference>
<dbReference type="RefSeq" id="WP_094269067.1">
    <property type="nucleotide sequence ID" value="NZ_NOIH01000015.1"/>
</dbReference>
<evidence type="ECO:0000256" key="3">
    <source>
        <dbReference type="RuleBase" id="RU000363"/>
    </source>
</evidence>